<dbReference type="EMBL" id="RSCE01000003">
    <property type="protein sequence ID" value="RSH84281.1"/>
    <property type="molecule type" value="Genomic_DNA"/>
</dbReference>
<feature type="compositionally biased region" description="Low complexity" evidence="1">
    <location>
        <begin position="54"/>
        <end position="63"/>
    </location>
</feature>
<organism evidence="2 3">
    <name type="scientific">Apiotrichum porosum</name>
    <dbReference type="NCBI Taxonomy" id="105984"/>
    <lineage>
        <taxon>Eukaryota</taxon>
        <taxon>Fungi</taxon>
        <taxon>Dikarya</taxon>
        <taxon>Basidiomycota</taxon>
        <taxon>Agaricomycotina</taxon>
        <taxon>Tremellomycetes</taxon>
        <taxon>Trichosporonales</taxon>
        <taxon>Trichosporonaceae</taxon>
        <taxon>Apiotrichum</taxon>
    </lineage>
</organism>
<reference evidence="2 3" key="1">
    <citation type="submission" date="2018-11" db="EMBL/GenBank/DDBJ databases">
        <title>Genome sequence of Apiotrichum porosum DSM 27194.</title>
        <authorList>
            <person name="Aliyu H."/>
            <person name="Gorte O."/>
            <person name="Ochsenreither K."/>
        </authorList>
    </citation>
    <scope>NUCLEOTIDE SEQUENCE [LARGE SCALE GENOMIC DNA]</scope>
    <source>
        <strain evidence="2 3">DSM 27194</strain>
    </source>
</reference>
<feature type="region of interest" description="Disordered" evidence="1">
    <location>
        <begin position="20"/>
        <end position="63"/>
    </location>
</feature>
<comment type="caution">
    <text evidence="2">The sequence shown here is derived from an EMBL/GenBank/DDBJ whole genome shotgun (WGS) entry which is preliminary data.</text>
</comment>
<proteinExistence type="predicted"/>
<evidence type="ECO:0000256" key="1">
    <source>
        <dbReference type="SAM" id="MobiDB-lite"/>
    </source>
</evidence>
<name>A0A427XZM1_9TREE</name>
<keyword evidence="3" id="KW-1185">Reference proteome</keyword>
<protein>
    <submittedName>
        <fullName evidence="2">Uncharacterized protein</fullName>
    </submittedName>
</protein>
<accession>A0A427XZM1</accession>
<gene>
    <name evidence="2" type="ORF">EHS24_005796</name>
</gene>
<feature type="compositionally biased region" description="Polar residues" evidence="1">
    <location>
        <begin position="20"/>
        <end position="43"/>
    </location>
</feature>
<dbReference type="RefSeq" id="XP_028477729.1">
    <property type="nucleotide sequence ID" value="XM_028621277.1"/>
</dbReference>
<dbReference type="AlphaFoldDB" id="A0A427XZM1"/>
<sequence>MGGQPKVRWCAERLNQSEPALSYQRSAQESPPHTGRSSMQSTLRPGVLCSPAHNGGSSSNTSISINQQWAAARTTLTLRRSGPLVVGVLNDGCEQSRASGLSASARELERERQR</sequence>
<dbReference type="GeneID" id="39590339"/>
<evidence type="ECO:0000313" key="2">
    <source>
        <dbReference type="EMBL" id="RSH84281.1"/>
    </source>
</evidence>
<dbReference type="Proteomes" id="UP000279236">
    <property type="component" value="Unassembled WGS sequence"/>
</dbReference>
<evidence type="ECO:0000313" key="3">
    <source>
        <dbReference type="Proteomes" id="UP000279236"/>
    </source>
</evidence>